<evidence type="ECO:0000313" key="1">
    <source>
        <dbReference type="EMBL" id="PSJ60414.1"/>
    </source>
</evidence>
<sequence length="158" mass="17691">MRAVGANSLALCFFVIAELRRGAHLAMLKDESKAARLNKWIDKVLSVDFQFADSTPQAADLYAAMTTVSDLNNLRISHPTQKKDKLGHDLMIAALSIAHRMPIATSNIRDFLSINRHFKLPGLFDPVQSEWHVEPLPCLQSRPRPQAGGRIEQLFSPF</sequence>
<dbReference type="AlphaFoldDB" id="A0A2P7SD38"/>
<comment type="caution">
    <text evidence="1">The sequence shown here is derived from an EMBL/GenBank/DDBJ whole genome shotgun (WGS) entry which is preliminary data.</text>
</comment>
<dbReference type="Gene3D" id="3.40.50.1010">
    <property type="entry name" value="5'-nuclease"/>
    <property type="match status" value="1"/>
</dbReference>
<dbReference type="Proteomes" id="UP000240653">
    <property type="component" value="Unassembled WGS sequence"/>
</dbReference>
<evidence type="ECO:0000313" key="2">
    <source>
        <dbReference type="Proteomes" id="UP000240653"/>
    </source>
</evidence>
<proteinExistence type="predicted"/>
<organism evidence="1 2">
    <name type="scientific">Pseudaminobacter soli</name>
    <name type="common">ex Li et al. 2025</name>
    <dbReference type="NCBI Taxonomy" id="1295366"/>
    <lineage>
        <taxon>Bacteria</taxon>
        <taxon>Pseudomonadati</taxon>
        <taxon>Pseudomonadota</taxon>
        <taxon>Alphaproteobacteria</taxon>
        <taxon>Hyphomicrobiales</taxon>
        <taxon>Phyllobacteriaceae</taxon>
        <taxon>Pseudaminobacter</taxon>
    </lineage>
</organism>
<dbReference type="InterPro" id="IPR029060">
    <property type="entry name" value="PIN-like_dom_sf"/>
</dbReference>
<keyword evidence="2" id="KW-1185">Reference proteome</keyword>
<dbReference type="SUPFAM" id="SSF88723">
    <property type="entry name" value="PIN domain-like"/>
    <property type="match status" value="1"/>
</dbReference>
<dbReference type="EMBL" id="PXYL01000006">
    <property type="protein sequence ID" value="PSJ60414.1"/>
    <property type="molecule type" value="Genomic_DNA"/>
</dbReference>
<gene>
    <name evidence="1" type="ORF">C7I85_14850</name>
</gene>
<reference evidence="1 2" key="1">
    <citation type="submission" date="2018-03" db="EMBL/GenBank/DDBJ databases">
        <title>The draft genome of Mesorhizobium soli JCM 19897.</title>
        <authorList>
            <person name="Li L."/>
            <person name="Liu L."/>
            <person name="Liang L."/>
            <person name="Wang T."/>
            <person name="Zhang X."/>
        </authorList>
    </citation>
    <scope>NUCLEOTIDE SEQUENCE [LARGE SCALE GENOMIC DNA]</scope>
    <source>
        <strain evidence="1 2">JCM 19897</strain>
    </source>
</reference>
<protein>
    <submittedName>
        <fullName evidence="1">PIN domain nuclease</fullName>
    </submittedName>
</protein>
<name>A0A2P7SD38_9HYPH</name>
<accession>A0A2P7SD38</accession>